<feature type="compositionally biased region" description="Basic and acidic residues" evidence="1">
    <location>
        <begin position="1"/>
        <end position="15"/>
    </location>
</feature>
<dbReference type="CDD" id="cd06587">
    <property type="entry name" value="VOC"/>
    <property type="match status" value="1"/>
</dbReference>
<accession>A0A5S4GPZ0</accession>
<name>A0A5S4GPZ0_9ACTN</name>
<feature type="region of interest" description="Disordered" evidence="1">
    <location>
        <begin position="435"/>
        <end position="457"/>
    </location>
</feature>
<dbReference type="InterPro" id="IPR004360">
    <property type="entry name" value="Glyas_Fos-R_dOase_dom"/>
</dbReference>
<dbReference type="EMBL" id="VCKZ01000200">
    <property type="protein sequence ID" value="TMR34611.1"/>
    <property type="molecule type" value="Genomic_DNA"/>
</dbReference>
<organism evidence="3 4">
    <name type="scientific">Actinomadura geliboluensis</name>
    <dbReference type="NCBI Taxonomy" id="882440"/>
    <lineage>
        <taxon>Bacteria</taxon>
        <taxon>Bacillati</taxon>
        <taxon>Actinomycetota</taxon>
        <taxon>Actinomycetes</taxon>
        <taxon>Streptosporangiales</taxon>
        <taxon>Thermomonosporaceae</taxon>
        <taxon>Actinomadura</taxon>
    </lineage>
</organism>
<reference evidence="3 4" key="1">
    <citation type="submission" date="2019-05" db="EMBL/GenBank/DDBJ databases">
        <title>Draft genome sequence of Actinomadura geliboluensis A8036.</title>
        <authorList>
            <person name="Saricaoglu S."/>
            <person name="Isik K."/>
        </authorList>
    </citation>
    <scope>NUCLEOTIDE SEQUENCE [LARGE SCALE GENOMIC DNA]</scope>
    <source>
        <strain evidence="3 4">A8036</strain>
    </source>
</reference>
<dbReference type="OrthoDB" id="5242400at2"/>
<evidence type="ECO:0000313" key="4">
    <source>
        <dbReference type="Proteomes" id="UP000305238"/>
    </source>
</evidence>
<dbReference type="Pfam" id="PF00903">
    <property type="entry name" value="Glyoxalase"/>
    <property type="match status" value="1"/>
</dbReference>
<dbReference type="PROSITE" id="PS51819">
    <property type="entry name" value="VOC"/>
    <property type="match status" value="1"/>
</dbReference>
<feature type="compositionally biased region" description="Basic residues" evidence="1">
    <location>
        <begin position="208"/>
        <end position="232"/>
    </location>
</feature>
<evidence type="ECO:0000313" key="3">
    <source>
        <dbReference type="EMBL" id="TMR34611.1"/>
    </source>
</evidence>
<dbReference type="InterPro" id="IPR029068">
    <property type="entry name" value="Glyas_Bleomycin-R_OHBP_Dase"/>
</dbReference>
<feature type="compositionally biased region" description="Basic residues" evidence="1">
    <location>
        <begin position="145"/>
        <end position="161"/>
    </location>
</feature>
<dbReference type="SUPFAM" id="SSF54593">
    <property type="entry name" value="Glyoxalase/Bleomycin resistance protein/Dihydroxybiphenyl dioxygenase"/>
    <property type="match status" value="1"/>
</dbReference>
<protein>
    <submittedName>
        <fullName evidence="3">VOC family protein</fullName>
    </submittedName>
</protein>
<dbReference type="Gene3D" id="3.10.180.10">
    <property type="entry name" value="2,3-Dihydroxybiphenyl 1,2-Dioxygenase, domain 1"/>
    <property type="match status" value="1"/>
</dbReference>
<feature type="domain" description="VOC" evidence="2">
    <location>
        <begin position="276"/>
        <end position="427"/>
    </location>
</feature>
<evidence type="ECO:0000256" key="1">
    <source>
        <dbReference type="SAM" id="MobiDB-lite"/>
    </source>
</evidence>
<dbReference type="InterPro" id="IPR050383">
    <property type="entry name" value="GlyoxalaseI/FosfomycinResist"/>
</dbReference>
<dbReference type="PANTHER" id="PTHR21366">
    <property type="entry name" value="GLYOXALASE FAMILY PROTEIN"/>
    <property type="match status" value="1"/>
</dbReference>
<proteinExistence type="predicted"/>
<keyword evidence="4" id="KW-1185">Reference proteome</keyword>
<dbReference type="Proteomes" id="UP000305238">
    <property type="component" value="Unassembled WGS sequence"/>
</dbReference>
<dbReference type="AlphaFoldDB" id="A0A5S4GPZ0"/>
<feature type="compositionally biased region" description="Basic residues" evidence="1">
    <location>
        <begin position="78"/>
        <end position="117"/>
    </location>
</feature>
<feature type="compositionally biased region" description="Basic and acidic residues" evidence="1">
    <location>
        <begin position="60"/>
        <end position="77"/>
    </location>
</feature>
<feature type="region of interest" description="Disordered" evidence="1">
    <location>
        <begin position="1"/>
        <end position="262"/>
    </location>
</feature>
<feature type="compositionally biased region" description="Basic and acidic residues" evidence="1">
    <location>
        <begin position="38"/>
        <end position="52"/>
    </location>
</feature>
<dbReference type="InterPro" id="IPR037523">
    <property type="entry name" value="VOC_core"/>
</dbReference>
<dbReference type="PANTHER" id="PTHR21366:SF31">
    <property type="entry name" value="METALLOTHIOL TRANSFERASE FOSB"/>
    <property type="match status" value="1"/>
</dbReference>
<sequence>MADHADRARADDDRLPAVPPRHRGPRPRHAAGHRVRRVRDPCRGAAPRDGRPRLRLLPGHGDERARRQHPALRDRRAPPRRRRGDPPARRRRPRHGPRRRPDRGRGLPRRPGRRARRDGRALRPGDARLLARAGADRRGVPGRLVPHRRRRPAGRRGHGLHRRPDQGHDHHRRGERGVPRGRAGPLPAPGDRGRGRVRRPRPALGRVGLRRRRRARGDRRGRRHRVRPRAPRRLQGAAPRRIRPRTAPQRRRQGPETRTALPIQGGHVNTEFELGGINHLALVSSDMKRTIDFYSGVLGMPLIKTLDLPAGLGQHFFFDCGGGDCVAFFWFPDAPDAVPGISAPAGRPEQGKLLSAVGSMNHVAFHVPPERFEEYRTRLKEKGVTVSPILNHDDSPMGVSRDVNDGVFVRSFYFQDPDGILLEFACWTREFDDSDVSHEPKTAADRTVSKDKHAATA</sequence>
<evidence type="ECO:0000259" key="2">
    <source>
        <dbReference type="PROSITE" id="PS51819"/>
    </source>
</evidence>
<comment type="caution">
    <text evidence="3">The sequence shown here is derived from an EMBL/GenBank/DDBJ whole genome shotgun (WGS) entry which is preliminary data.</text>
</comment>
<feature type="compositionally biased region" description="Basic residues" evidence="1">
    <location>
        <begin position="240"/>
        <end position="252"/>
    </location>
</feature>
<feature type="compositionally biased region" description="Basic residues" evidence="1">
    <location>
        <begin position="20"/>
        <end position="37"/>
    </location>
</feature>
<gene>
    <name evidence="3" type="ORF">ETD96_24850</name>
</gene>